<dbReference type="PANTHER" id="PTHR10695:SF46">
    <property type="entry name" value="BIFUNCTIONAL COENZYME A SYNTHASE-RELATED"/>
    <property type="match status" value="1"/>
</dbReference>
<comment type="catalytic activity">
    <reaction evidence="5">
        <text>3'-dephospho-CoA + ATP = ADP + CoA + H(+)</text>
        <dbReference type="Rhea" id="RHEA:18245"/>
        <dbReference type="ChEBI" id="CHEBI:15378"/>
        <dbReference type="ChEBI" id="CHEBI:30616"/>
        <dbReference type="ChEBI" id="CHEBI:57287"/>
        <dbReference type="ChEBI" id="CHEBI:57328"/>
        <dbReference type="ChEBI" id="CHEBI:456216"/>
        <dbReference type="EC" id="2.7.1.24"/>
    </reaction>
</comment>
<accession>A0A9X3UQ56</accession>
<dbReference type="EMBL" id="JAPJZI010000001">
    <property type="protein sequence ID" value="MDA5400966.1"/>
    <property type="molecule type" value="Genomic_DNA"/>
</dbReference>
<comment type="similarity">
    <text evidence="1 5">Belongs to the CoaE family.</text>
</comment>
<sequence>MMVLGLTGSIGMGKSTAADMFAERGIPVISADQIVHDLYAGEAAPLIEAQFPGTVQDNVVDRQRLSAAVLNNEAAFKKLESIVHPLVEKNRAQFVDRQRQAGAPLVVLDIPLLFEGKGEQAVDKVVVVSCAPDMQRERVLRRPGMTEEKFEAILARQVPDEEKRARADFVIDTSGPFDETREQINALVDRLIGEESGNA</sequence>
<comment type="subcellular location">
    <subcellularLocation>
        <location evidence="5">Cytoplasm</location>
    </subcellularLocation>
</comment>
<name>A0A9X3UQ56_9HYPH</name>
<dbReference type="PANTHER" id="PTHR10695">
    <property type="entry name" value="DEPHOSPHO-COA KINASE-RELATED"/>
    <property type="match status" value="1"/>
</dbReference>
<evidence type="ECO:0000256" key="1">
    <source>
        <dbReference type="ARBA" id="ARBA00009018"/>
    </source>
</evidence>
<dbReference type="EC" id="2.7.1.24" evidence="5 6"/>
<keyword evidence="2 5" id="KW-0547">Nucleotide-binding</keyword>
<evidence type="ECO:0000256" key="3">
    <source>
        <dbReference type="ARBA" id="ARBA00022840"/>
    </source>
</evidence>
<dbReference type="Proteomes" id="UP001151234">
    <property type="component" value="Unassembled WGS sequence"/>
</dbReference>
<dbReference type="InterPro" id="IPR027417">
    <property type="entry name" value="P-loop_NTPase"/>
</dbReference>
<dbReference type="CDD" id="cd02022">
    <property type="entry name" value="DPCK"/>
    <property type="match status" value="1"/>
</dbReference>
<dbReference type="AlphaFoldDB" id="A0A9X3UQ56"/>
<evidence type="ECO:0000313" key="8">
    <source>
        <dbReference type="Proteomes" id="UP001151234"/>
    </source>
</evidence>
<keyword evidence="5 7" id="KW-0418">Kinase</keyword>
<evidence type="ECO:0000256" key="2">
    <source>
        <dbReference type="ARBA" id="ARBA00022741"/>
    </source>
</evidence>
<dbReference type="GO" id="GO:0015937">
    <property type="term" value="P:coenzyme A biosynthetic process"/>
    <property type="evidence" value="ECO:0007669"/>
    <property type="project" value="UniProtKB-UniRule"/>
</dbReference>
<dbReference type="Pfam" id="PF01121">
    <property type="entry name" value="CoaE"/>
    <property type="match status" value="1"/>
</dbReference>
<dbReference type="PROSITE" id="PS51219">
    <property type="entry name" value="DPCK"/>
    <property type="match status" value="1"/>
</dbReference>
<organism evidence="7 8">
    <name type="scientific">Hoeflea prorocentri</name>
    <dbReference type="NCBI Taxonomy" id="1922333"/>
    <lineage>
        <taxon>Bacteria</taxon>
        <taxon>Pseudomonadati</taxon>
        <taxon>Pseudomonadota</taxon>
        <taxon>Alphaproteobacteria</taxon>
        <taxon>Hyphomicrobiales</taxon>
        <taxon>Rhizobiaceae</taxon>
        <taxon>Hoeflea</taxon>
    </lineage>
</organism>
<keyword evidence="5" id="KW-0963">Cytoplasm</keyword>
<dbReference type="GO" id="GO:0005737">
    <property type="term" value="C:cytoplasm"/>
    <property type="evidence" value="ECO:0007669"/>
    <property type="project" value="UniProtKB-SubCell"/>
</dbReference>
<feature type="binding site" evidence="5">
    <location>
        <begin position="11"/>
        <end position="16"/>
    </location>
    <ligand>
        <name>ATP</name>
        <dbReference type="ChEBI" id="CHEBI:30616"/>
    </ligand>
</feature>
<protein>
    <recommendedName>
        <fullName evidence="5 6">Dephospho-CoA kinase</fullName>
        <ecNumber evidence="5 6">2.7.1.24</ecNumber>
    </recommendedName>
    <alternativeName>
        <fullName evidence="5">Dephosphocoenzyme A kinase</fullName>
    </alternativeName>
</protein>
<reference evidence="7" key="1">
    <citation type="submission" date="2022-11" db="EMBL/GenBank/DDBJ databases">
        <title>Draft genome sequence of Hoeflea poritis E7-10 and Hoeflea prorocentri PM5-8, separated from scleractinian coral Porites lutea and marine dinoflagellate.</title>
        <authorList>
            <person name="Zhang G."/>
            <person name="Wei Q."/>
            <person name="Cai L."/>
        </authorList>
    </citation>
    <scope>NUCLEOTIDE SEQUENCE</scope>
    <source>
        <strain evidence="7">PM5-8</strain>
    </source>
</reference>
<comment type="caution">
    <text evidence="7">The sequence shown here is derived from an EMBL/GenBank/DDBJ whole genome shotgun (WGS) entry which is preliminary data.</text>
</comment>
<gene>
    <name evidence="5 7" type="primary">coaE</name>
    <name evidence="7" type="ORF">OQ273_20500</name>
</gene>
<dbReference type="Gene3D" id="3.40.50.300">
    <property type="entry name" value="P-loop containing nucleotide triphosphate hydrolases"/>
    <property type="match status" value="1"/>
</dbReference>
<dbReference type="NCBIfam" id="TIGR00152">
    <property type="entry name" value="dephospho-CoA kinase"/>
    <property type="match status" value="1"/>
</dbReference>
<keyword evidence="5 7" id="KW-0808">Transferase</keyword>
<keyword evidence="3 5" id="KW-0067">ATP-binding</keyword>
<evidence type="ECO:0000313" key="7">
    <source>
        <dbReference type="EMBL" id="MDA5400966.1"/>
    </source>
</evidence>
<evidence type="ECO:0000256" key="6">
    <source>
        <dbReference type="NCBIfam" id="TIGR00152"/>
    </source>
</evidence>
<dbReference type="GO" id="GO:0005524">
    <property type="term" value="F:ATP binding"/>
    <property type="evidence" value="ECO:0007669"/>
    <property type="project" value="UniProtKB-UniRule"/>
</dbReference>
<dbReference type="SUPFAM" id="SSF52540">
    <property type="entry name" value="P-loop containing nucleoside triphosphate hydrolases"/>
    <property type="match status" value="1"/>
</dbReference>
<comment type="pathway">
    <text evidence="5">Cofactor biosynthesis; coenzyme A biosynthesis; CoA from (R)-pantothenate: step 5/5.</text>
</comment>
<keyword evidence="4 5" id="KW-0173">Coenzyme A biosynthesis</keyword>
<dbReference type="RefSeq" id="WP_267992781.1">
    <property type="nucleotide sequence ID" value="NZ_JAPJZI010000001.1"/>
</dbReference>
<dbReference type="HAMAP" id="MF_00376">
    <property type="entry name" value="Dephospho_CoA_kinase"/>
    <property type="match status" value="1"/>
</dbReference>
<comment type="function">
    <text evidence="5">Catalyzes the phosphorylation of the 3'-hydroxyl group of dephosphocoenzyme A to form coenzyme A.</text>
</comment>
<evidence type="ECO:0000256" key="5">
    <source>
        <dbReference type="HAMAP-Rule" id="MF_00376"/>
    </source>
</evidence>
<dbReference type="GO" id="GO:0004140">
    <property type="term" value="F:dephospho-CoA kinase activity"/>
    <property type="evidence" value="ECO:0007669"/>
    <property type="project" value="UniProtKB-UniRule"/>
</dbReference>
<proteinExistence type="inferred from homology"/>
<keyword evidence="8" id="KW-1185">Reference proteome</keyword>
<evidence type="ECO:0000256" key="4">
    <source>
        <dbReference type="ARBA" id="ARBA00022993"/>
    </source>
</evidence>
<dbReference type="InterPro" id="IPR001977">
    <property type="entry name" value="Depp_CoAkinase"/>
</dbReference>